<feature type="compositionally biased region" description="Low complexity" evidence="2">
    <location>
        <begin position="102"/>
        <end position="121"/>
    </location>
</feature>
<sequence>MSDLTIPPTNDVSALKKLEKKIIKEGKNEDSRVSHDLKDLTKLEKASGKAAKDLEAKKAEAARLEAELAKKKDSVNGVVEGQRQHNSLRETKLAEIHHVRAGTTSSTTNTNTNPAPNATGTYTDTIASSPASHTGPSAATCARGRK</sequence>
<keyword evidence="4" id="KW-1185">Reference proteome</keyword>
<feature type="compositionally biased region" description="Polar residues" evidence="2">
    <location>
        <begin position="122"/>
        <end position="137"/>
    </location>
</feature>
<feature type="coiled-coil region" evidence="1">
    <location>
        <begin position="47"/>
        <end position="74"/>
    </location>
</feature>
<name>A0A6A4HQV5_9AGAR</name>
<protein>
    <submittedName>
        <fullName evidence="3">Uncharacterized protein</fullName>
    </submittedName>
</protein>
<dbReference type="EMBL" id="ML769460">
    <property type="protein sequence ID" value="KAE9400130.1"/>
    <property type="molecule type" value="Genomic_DNA"/>
</dbReference>
<gene>
    <name evidence="3" type="ORF">BT96DRAFT_938899</name>
</gene>
<evidence type="ECO:0000313" key="4">
    <source>
        <dbReference type="Proteomes" id="UP000799118"/>
    </source>
</evidence>
<feature type="region of interest" description="Disordered" evidence="2">
    <location>
        <begin position="76"/>
        <end position="146"/>
    </location>
</feature>
<evidence type="ECO:0000313" key="3">
    <source>
        <dbReference type="EMBL" id="KAE9400130.1"/>
    </source>
</evidence>
<dbReference type="Proteomes" id="UP000799118">
    <property type="component" value="Unassembled WGS sequence"/>
</dbReference>
<evidence type="ECO:0000256" key="1">
    <source>
        <dbReference type="SAM" id="Coils"/>
    </source>
</evidence>
<accession>A0A6A4HQV5</accession>
<dbReference type="AlphaFoldDB" id="A0A6A4HQV5"/>
<organism evidence="3 4">
    <name type="scientific">Gymnopus androsaceus JB14</name>
    <dbReference type="NCBI Taxonomy" id="1447944"/>
    <lineage>
        <taxon>Eukaryota</taxon>
        <taxon>Fungi</taxon>
        <taxon>Dikarya</taxon>
        <taxon>Basidiomycota</taxon>
        <taxon>Agaricomycotina</taxon>
        <taxon>Agaricomycetes</taxon>
        <taxon>Agaricomycetidae</taxon>
        <taxon>Agaricales</taxon>
        <taxon>Marasmiineae</taxon>
        <taxon>Omphalotaceae</taxon>
        <taxon>Gymnopus</taxon>
    </lineage>
</organism>
<keyword evidence="1" id="KW-0175">Coiled coil</keyword>
<proteinExistence type="predicted"/>
<feature type="compositionally biased region" description="Basic and acidic residues" evidence="2">
    <location>
        <begin position="87"/>
        <end position="98"/>
    </location>
</feature>
<evidence type="ECO:0000256" key="2">
    <source>
        <dbReference type="SAM" id="MobiDB-lite"/>
    </source>
</evidence>
<reference evidence="3" key="1">
    <citation type="journal article" date="2019" name="Environ. Microbiol.">
        <title>Fungal ecological strategies reflected in gene transcription - a case study of two litter decomposers.</title>
        <authorList>
            <person name="Barbi F."/>
            <person name="Kohler A."/>
            <person name="Barry K."/>
            <person name="Baskaran P."/>
            <person name="Daum C."/>
            <person name="Fauchery L."/>
            <person name="Ihrmark K."/>
            <person name="Kuo A."/>
            <person name="LaButti K."/>
            <person name="Lipzen A."/>
            <person name="Morin E."/>
            <person name="Grigoriev I.V."/>
            <person name="Henrissat B."/>
            <person name="Lindahl B."/>
            <person name="Martin F."/>
        </authorList>
    </citation>
    <scope>NUCLEOTIDE SEQUENCE</scope>
    <source>
        <strain evidence="3">JB14</strain>
    </source>
</reference>